<feature type="binding site" evidence="10">
    <location>
        <begin position="28"/>
        <end position="35"/>
    </location>
    <ligand>
        <name>ATP</name>
        <dbReference type="ChEBI" id="CHEBI:30616"/>
    </ligand>
</feature>
<dbReference type="EMBL" id="JBGLYH010000003">
    <property type="protein sequence ID" value="MEZ7195455.1"/>
    <property type="molecule type" value="Genomic_DNA"/>
</dbReference>
<gene>
    <name evidence="13" type="ORF">AB6M95_01730</name>
</gene>
<evidence type="ECO:0000256" key="6">
    <source>
        <dbReference type="ARBA" id="ARBA00023235"/>
    </source>
</evidence>
<keyword evidence="2 10" id="KW-0547">Nucleotide-binding</keyword>
<keyword evidence="5 10" id="KW-0067">ATP-binding</keyword>
<evidence type="ECO:0000313" key="13">
    <source>
        <dbReference type="EMBL" id="MEZ7195455.1"/>
    </source>
</evidence>
<keyword evidence="4 10" id="KW-0347">Helicase</keyword>
<dbReference type="PROSITE" id="PS51217">
    <property type="entry name" value="UVRD_HELICASE_CTER"/>
    <property type="match status" value="1"/>
</dbReference>
<organism evidence="13 14">
    <name type="scientific">Pseudodesulfovibrio karagichevae</name>
    <dbReference type="NCBI Taxonomy" id="3239305"/>
    <lineage>
        <taxon>Bacteria</taxon>
        <taxon>Pseudomonadati</taxon>
        <taxon>Thermodesulfobacteriota</taxon>
        <taxon>Desulfovibrionia</taxon>
        <taxon>Desulfovibrionales</taxon>
        <taxon>Desulfovibrionaceae</taxon>
    </lineage>
</organism>
<evidence type="ECO:0000256" key="4">
    <source>
        <dbReference type="ARBA" id="ARBA00022806"/>
    </source>
</evidence>
<dbReference type="Pfam" id="PF00580">
    <property type="entry name" value="UvrD-helicase"/>
    <property type="match status" value="1"/>
</dbReference>
<dbReference type="Gene3D" id="3.40.50.300">
    <property type="entry name" value="P-loop containing nucleotide triphosphate hydrolases"/>
    <property type="match status" value="2"/>
</dbReference>
<evidence type="ECO:0000256" key="9">
    <source>
        <dbReference type="ARBA" id="ARBA00048988"/>
    </source>
</evidence>
<keyword evidence="3 10" id="KW-0378">Hydrolase</keyword>
<dbReference type="RefSeq" id="WP_371385005.1">
    <property type="nucleotide sequence ID" value="NZ_JBGLYH010000003.1"/>
</dbReference>
<feature type="domain" description="UvrD-like helicase ATP-binding" evidence="11">
    <location>
        <begin position="7"/>
        <end position="291"/>
    </location>
</feature>
<keyword evidence="6" id="KW-0413">Isomerase</keyword>
<evidence type="ECO:0000259" key="11">
    <source>
        <dbReference type="PROSITE" id="PS51198"/>
    </source>
</evidence>
<evidence type="ECO:0000256" key="8">
    <source>
        <dbReference type="ARBA" id="ARBA00034808"/>
    </source>
</evidence>
<dbReference type="InterPro" id="IPR027417">
    <property type="entry name" value="P-loop_NTPase"/>
</dbReference>
<dbReference type="InterPro" id="IPR013986">
    <property type="entry name" value="DExx_box_DNA_helicase_dom_sf"/>
</dbReference>
<dbReference type="PROSITE" id="PS51198">
    <property type="entry name" value="UVRD_HELICASE_ATP_BIND"/>
    <property type="match status" value="1"/>
</dbReference>
<dbReference type="SUPFAM" id="SSF52540">
    <property type="entry name" value="P-loop containing nucleoside triphosphate hydrolases"/>
    <property type="match status" value="1"/>
</dbReference>
<evidence type="ECO:0000256" key="10">
    <source>
        <dbReference type="PROSITE-ProRule" id="PRU00560"/>
    </source>
</evidence>
<protein>
    <recommendedName>
        <fullName evidence="8">DNA 3'-5' helicase</fullName>
        <ecNumber evidence="8">5.6.2.4</ecNumber>
    </recommendedName>
</protein>
<evidence type="ECO:0000256" key="2">
    <source>
        <dbReference type="ARBA" id="ARBA00022741"/>
    </source>
</evidence>
<dbReference type="PANTHER" id="PTHR11070:SF3">
    <property type="entry name" value="DNA 3'-5' HELICASE"/>
    <property type="match status" value="1"/>
</dbReference>
<dbReference type="GO" id="GO:0016787">
    <property type="term" value="F:hydrolase activity"/>
    <property type="evidence" value="ECO:0007669"/>
    <property type="project" value="UniProtKB-KW"/>
</dbReference>
<dbReference type="InterPro" id="IPR014016">
    <property type="entry name" value="UvrD-like_ATP-bd"/>
</dbReference>
<dbReference type="Gene3D" id="1.10.10.160">
    <property type="match status" value="1"/>
</dbReference>
<accession>A0ABV4JXN4</accession>
<proteinExistence type="inferred from homology"/>
<feature type="domain" description="UvrD-like helicase C-terminal" evidence="12">
    <location>
        <begin position="292"/>
        <end position="544"/>
    </location>
</feature>
<evidence type="ECO:0000256" key="7">
    <source>
        <dbReference type="ARBA" id="ARBA00034617"/>
    </source>
</evidence>
<reference evidence="13 14" key="1">
    <citation type="submission" date="2024-08" db="EMBL/GenBank/DDBJ databases">
        <title>Sulfate-reducing bacteria isolated from formation water of the oil field in Kazakhstan and description of Pseudodesulfovibrio sp.</title>
        <authorList>
            <person name="Bidzhieva S.K."/>
            <person name="Tourova T.P."/>
            <person name="Grouzdev D.S."/>
            <person name="Beletsky A.V."/>
            <person name="Sokolova D.S."/>
            <person name="Samigullina S.R."/>
            <person name="Poltaraus A.B."/>
            <person name="Avtukh A.N."/>
            <person name="Tereshina V.M."/>
            <person name="Zhaparov N.S."/>
            <person name="Mardanov A.V."/>
            <person name="Nazina T.N."/>
        </authorList>
    </citation>
    <scope>NUCLEOTIDE SEQUENCE [LARGE SCALE GENOMIC DNA]</scope>
    <source>
        <strain evidence="13 14">9FUS</strain>
    </source>
</reference>
<name>A0ABV4JXN4_9BACT</name>
<dbReference type="InterPro" id="IPR000212">
    <property type="entry name" value="DNA_helicase_UvrD/REP"/>
</dbReference>
<evidence type="ECO:0000256" key="3">
    <source>
        <dbReference type="ARBA" id="ARBA00022801"/>
    </source>
</evidence>
<dbReference type="Gene3D" id="1.10.486.10">
    <property type="entry name" value="PCRA, domain 4"/>
    <property type="match status" value="1"/>
</dbReference>
<dbReference type="InterPro" id="IPR014017">
    <property type="entry name" value="DNA_helicase_UvrD-like_C"/>
</dbReference>
<comment type="caution">
    <text evidence="13">The sequence shown here is derived from an EMBL/GenBank/DDBJ whole genome shotgun (WGS) entry which is preliminary data.</text>
</comment>
<dbReference type="CDD" id="cd17932">
    <property type="entry name" value="DEXQc_UvrD"/>
    <property type="match status" value="1"/>
</dbReference>
<comment type="catalytic activity">
    <reaction evidence="9">
        <text>ATP + H2O = ADP + phosphate + H(+)</text>
        <dbReference type="Rhea" id="RHEA:13065"/>
        <dbReference type="ChEBI" id="CHEBI:15377"/>
        <dbReference type="ChEBI" id="CHEBI:15378"/>
        <dbReference type="ChEBI" id="CHEBI:30616"/>
        <dbReference type="ChEBI" id="CHEBI:43474"/>
        <dbReference type="ChEBI" id="CHEBI:456216"/>
        <dbReference type="EC" id="5.6.2.4"/>
    </reaction>
</comment>
<evidence type="ECO:0000256" key="5">
    <source>
        <dbReference type="ARBA" id="ARBA00022840"/>
    </source>
</evidence>
<keyword evidence="14" id="KW-1185">Reference proteome</keyword>
<comment type="similarity">
    <text evidence="1">Belongs to the helicase family. UvrD subfamily.</text>
</comment>
<evidence type="ECO:0000256" key="1">
    <source>
        <dbReference type="ARBA" id="ARBA00009922"/>
    </source>
</evidence>
<evidence type="ECO:0000259" key="12">
    <source>
        <dbReference type="PROSITE" id="PS51217"/>
    </source>
</evidence>
<dbReference type="GO" id="GO:0004386">
    <property type="term" value="F:helicase activity"/>
    <property type="evidence" value="ECO:0007669"/>
    <property type="project" value="UniProtKB-KW"/>
</dbReference>
<dbReference type="EC" id="5.6.2.4" evidence="8"/>
<comment type="catalytic activity">
    <reaction evidence="7">
        <text>Couples ATP hydrolysis with the unwinding of duplex DNA by translocating in the 3'-5' direction.</text>
        <dbReference type="EC" id="5.6.2.4"/>
    </reaction>
</comment>
<evidence type="ECO:0000313" key="14">
    <source>
        <dbReference type="Proteomes" id="UP001568698"/>
    </source>
</evidence>
<dbReference type="PANTHER" id="PTHR11070">
    <property type="entry name" value="UVRD / RECB / PCRA DNA HELICASE FAMILY MEMBER"/>
    <property type="match status" value="1"/>
</dbReference>
<sequence>MNIDFENELNEAQREAVTATEGPVLVIAGAGSGKTRTIVYRLAHLVNQGVDPAQILLLTFTRKAAQEMLARAEAILGRSLHGTSGGTFHSFAYATLRRNAADIGFDGGFTLMDRADSENICKEVRDVLKLGKGDRSYPKKATLLDMITKSRNKELTIEAIMEREAYHLSPYLEDIQRISDGYARFKREHALVDYDDLLFLLDELLAKNEPLRNQLQARYRYIMVDEYQDTNLVQARIVKHLAGTKGNVMAVGDDAQSIYAFRGANVANILEFPRIFEGARVIRLEKNYRSVQPILDLTNEILKGATTKFDKHLYSDLKSDKLPQVVHPLSDQTQARLVVDQILELGRKHMLHDVAVLFRAGYQSFPLEVALTRIGIDYQKYGGIRFHEAAHVKDVLSYIRLILNPHDLLAWQRAMEHIKGVGAKTVAKIYQAMHSGDKKYMAKMVTKHEQLKELLTELDRLRGGPMKPSTILEAVLAFYQPILIEKYPDDYPKRQAGLEQLSQIAAGYQDMEQFIGDLSLDGDPEDEKRKENAVVLSTVHSAKGLEWAAVIIIDLVEDRFPSRKAMQRAEDLEEERRLMYVACTRAKEELKLFVPGSVYNRASGMSDPTLPSPFVLELPDTVFERVNESYGGNLETRRRSVYTLPEPAVPFDDGENPGGAKTARPKVDPSKLGFCKHKIFGKGKIVAQLEPNKYRVNFPGFGLKVIIGDYLEFL</sequence>
<dbReference type="Proteomes" id="UP001568698">
    <property type="component" value="Unassembled WGS sequence"/>
</dbReference>
<dbReference type="Pfam" id="PF13361">
    <property type="entry name" value="UvrD_C"/>
    <property type="match status" value="1"/>
</dbReference>